<evidence type="ECO:0000256" key="9">
    <source>
        <dbReference type="ARBA" id="ARBA00023180"/>
    </source>
</evidence>
<keyword evidence="3" id="KW-1003">Cell membrane</keyword>
<keyword evidence="15" id="KW-1185">Reference proteome</keyword>
<feature type="compositionally biased region" description="Polar residues" evidence="11">
    <location>
        <begin position="1258"/>
        <end position="1268"/>
    </location>
</feature>
<proteinExistence type="predicted"/>
<feature type="transmembrane region" description="Helical" evidence="12">
    <location>
        <begin position="521"/>
        <end position="548"/>
    </location>
</feature>
<feature type="domain" description="Chitin synthase 4-like" evidence="13">
    <location>
        <begin position="428"/>
        <end position="508"/>
    </location>
</feature>
<dbReference type="Pfam" id="PF22997">
    <property type="entry name" value="CHS4"/>
    <property type="match status" value="1"/>
</dbReference>
<dbReference type="InterPro" id="IPR054295">
    <property type="entry name" value="CHS4-like_dom"/>
</dbReference>
<evidence type="ECO:0000256" key="5">
    <source>
        <dbReference type="ARBA" id="ARBA00022679"/>
    </source>
</evidence>
<feature type="region of interest" description="Disordered" evidence="11">
    <location>
        <begin position="95"/>
        <end position="114"/>
    </location>
</feature>
<feature type="transmembrane region" description="Helical" evidence="12">
    <location>
        <begin position="1118"/>
        <end position="1138"/>
    </location>
</feature>
<evidence type="ECO:0000259" key="13">
    <source>
        <dbReference type="Pfam" id="PF22997"/>
    </source>
</evidence>
<evidence type="ECO:0000256" key="7">
    <source>
        <dbReference type="ARBA" id="ARBA00022989"/>
    </source>
</evidence>
<comment type="catalytic activity">
    <reaction evidence="10">
        <text>[(1-&gt;4)-N-acetyl-beta-D-glucosaminyl](n) + UDP-N-acetyl-alpha-D-glucosamine = [(1-&gt;4)-N-acetyl-beta-D-glucosaminyl](n+1) + UDP + H(+)</text>
        <dbReference type="Rhea" id="RHEA:16637"/>
        <dbReference type="Rhea" id="RHEA-COMP:9593"/>
        <dbReference type="Rhea" id="RHEA-COMP:9595"/>
        <dbReference type="ChEBI" id="CHEBI:15378"/>
        <dbReference type="ChEBI" id="CHEBI:17029"/>
        <dbReference type="ChEBI" id="CHEBI:57705"/>
        <dbReference type="ChEBI" id="CHEBI:58223"/>
        <dbReference type="EC" id="2.4.1.16"/>
    </reaction>
</comment>
<accession>A0A167HDG4</accession>
<comment type="subcellular location">
    <subcellularLocation>
        <location evidence="1">Cell membrane</location>
        <topology evidence="1">Multi-pass membrane protein</topology>
    </subcellularLocation>
</comment>
<evidence type="ECO:0000256" key="8">
    <source>
        <dbReference type="ARBA" id="ARBA00023136"/>
    </source>
</evidence>
<dbReference type="Proteomes" id="UP000076738">
    <property type="component" value="Unassembled WGS sequence"/>
</dbReference>
<reference evidence="14 15" key="1">
    <citation type="journal article" date="2016" name="Mol. Biol. Evol.">
        <title>Comparative Genomics of Early-Diverging Mushroom-Forming Fungi Provides Insights into the Origins of Lignocellulose Decay Capabilities.</title>
        <authorList>
            <person name="Nagy L.G."/>
            <person name="Riley R."/>
            <person name="Tritt A."/>
            <person name="Adam C."/>
            <person name="Daum C."/>
            <person name="Floudas D."/>
            <person name="Sun H."/>
            <person name="Yadav J.S."/>
            <person name="Pangilinan J."/>
            <person name="Larsson K.H."/>
            <person name="Matsuura K."/>
            <person name="Barry K."/>
            <person name="Labutti K."/>
            <person name="Kuo R."/>
            <person name="Ohm R.A."/>
            <person name="Bhattacharya S.S."/>
            <person name="Shirouzu T."/>
            <person name="Yoshinaga Y."/>
            <person name="Martin F.M."/>
            <person name="Grigoriev I.V."/>
            <person name="Hibbett D.S."/>
        </authorList>
    </citation>
    <scope>NUCLEOTIDE SEQUENCE [LARGE SCALE GENOMIC DNA]</scope>
    <source>
        <strain evidence="14 15">TUFC12733</strain>
    </source>
</reference>
<dbReference type="SUPFAM" id="SSF53448">
    <property type="entry name" value="Nucleotide-diphospho-sugar transferases"/>
    <property type="match status" value="1"/>
</dbReference>
<dbReference type="InterPro" id="IPR004835">
    <property type="entry name" value="Chitin_synth"/>
</dbReference>
<feature type="transmembrane region" description="Helical" evidence="12">
    <location>
        <begin position="231"/>
        <end position="253"/>
    </location>
</feature>
<dbReference type="STRING" id="1330018.A0A167HDG4"/>
<sequence length="1499" mass="165911">MEDRRPPRAAPPPSAQFSTSQSPPPSYSNPFQSPSRPSLQPGSSVSFQANERGDRAGPVRTGLQSGTAQYVPGAHHTGGPPPPASVLPVGTDEDVVLVPSGGLSDSNDGMRRKKSLVRPERERIGPDHRQWNYRMHAAQMETEGTGRVGVFPSNTGNYPHVPGLRRGKSLLAREEDVQESGLALFKRNATTLRRKRQPQTSRVAAPSPVQQEKSAKPGFWDSIAPGPKDGWMIYCWVLTCCIPGPLLSACGIRTPEQKRAWREKMGLLAIIGCLMAAVGFLTFGFTQTVCGKPPQRYLSGTIDVASLIIHGYDYDFSHFKHPAIAPYFNGTTNPLYVPPWMAEGMDASFLFQNVNLNCKGIITAAPGSAINTSGTGSTADLGWYFPCNLYDQWGTTPVNKTGYQDSTLCHATSSSRSQLASMAPQGQVYYTWQNISNTSRNLAVFEQSVLDLDLLQWLDTSQVNYPSIFDELKNKNGTFNGRDITMFMYRAGLKDIASCLQDTTLVGFVDSMTIGCVASEVVLYVSLVFIIGVVAIRFALAVIFGWFLSWRIGSFRGETYEQRMRRANEIEQWTDDIYRAAPARYRPNVLHSNKANRKTQFLPSTSRFSKADALKGAGSRPTTMYAAPGNLDSRRQTTMSTYGMMKTPGFTPPDTPFGYPANSRSSTSLPFGEGSSGRHSISDPNVNACPFPLHNVIPQPSPDYEPFNYPLAHTICLVTAYSESVEGLRTTLDSLATTDYPNSHKLLLVIADGTVYGAGNNLSTPEIVISMMREFVVPKDEVEPHSYVAIADGHKRHNMAKVYAGFYDYDDNTVEKSKQQRVPIILVHKCGNPLEQNDAKPGNRGKRDSQIVLMGFLQKVMFDERMTTFEYEFFNSIWRVTGVSPDRYEIVLCVDADTKVFPDSVTRMVSCMVYDEDIMGLCGETKIANKAETWVTMIQVFEYYISHHLTKAFESMFGGVTCLPGCFSMYRIKAPKGNTGYWVPIIANPDIVEHYSENIVDTLHKKNLLLLGEDRYLTTLMLKTFPKRKMIFCPQAVCKTIVPDTFRVLLSQRRRWINSTIHNLAELLLVRDLCGTFCFSMQFVVFMELTGTLVLPAAISFTIYLIVIACIPSMPTPTIPLILLAIILGLPGVLIVVTSRKVAYVGWMLIYLFSLPIWNFVLPAYAFWHFDDFSWGQTRMVKGEVKGGKHGDKEGEFDSSHIVMKRWAEFERERRWKNGTYSRDSTYYDPPRRTDSNRYSIGSTSETYFSGNTDAMLSRQSQPMSQVASAYDSPEPRYDRPRVDSTPLLMLPAPLSVSQSRPPPRDASPASSKSADISRSTDEDDAEPILHSSPEPAQYLNPQYMGPGLGGPSAVLRQGTVPAAAYPGETQNPYRHSQPQAAVGYEASPYQYEAEEDYLTPPPPPPRSAQTHGRGVSLVDHGPVPAGGEGVRRVTRPSRKSTGGAMSPSSTSTASTQQTVMSPDRKRKSLSSFSSGSAPAAGLPPGAAPPQPYNYQRYQ</sequence>
<feature type="compositionally biased region" description="Polar residues" evidence="11">
    <location>
        <begin position="1369"/>
        <end position="1380"/>
    </location>
</feature>
<dbReference type="EMBL" id="KV417322">
    <property type="protein sequence ID" value="KZO91509.1"/>
    <property type="molecule type" value="Genomic_DNA"/>
</dbReference>
<dbReference type="GO" id="GO:0004100">
    <property type="term" value="F:chitin synthase activity"/>
    <property type="evidence" value="ECO:0007669"/>
    <property type="project" value="UniProtKB-EC"/>
</dbReference>
<dbReference type="CDD" id="cd04190">
    <property type="entry name" value="Chitin_synth_C"/>
    <property type="match status" value="1"/>
</dbReference>
<feature type="region of interest" description="Disordered" evidence="11">
    <location>
        <begin position="1"/>
        <end position="89"/>
    </location>
</feature>
<dbReference type="GO" id="GO:0006031">
    <property type="term" value="P:chitin biosynthetic process"/>
    <property type="evidence" value="ECO:0007669"/>
    <property type="project" value="TreeGrafter"/>
</dbReference>
<gene>
    <name evidence="14" type="ORF">CALVIDRAFT_568197</name>
</gene>
<dbReference type="GO" id="GO:0030428">
    <property type="term" value="C:cell septum"/>
    <property type="evidence" value="ECO:0007669"/>
    <property type="project" value="TreeGrafter"/>
</dbReference>
<evidence type="ECO:0000256" key="1">
    <source>
        <dbReference type="ARBA" id="ARBA00004651"/>
    </source>
</evidence>
<keyword evidence="5 14" id="KW-0808">Transferase</keyword>
<keyword evidence="7 12" id="KW-1133">Transmembrane helix</keyword>
<keyword evidence="8 12" id="KW-0472">Membrane</keyword>
<evidence type="ECO:0000256" key="6">
    <source>
        <dbReference type="ARBA" id="ARBA00022692"/>
    </source>
</evidence>
<evidence type="ECO:0000313" key="14">
    <source>
        <dbReference type="EMBL" id="KZO91509.1"/>
    </source>
</evidence>
<dbReference type="PANTHER" id="PTHR22914">
    <property type="entry name" value="CHITIN SYNTHASE"/>
    <property type="match status" value="1"/>
</dbReference>
<feature type="compositionally biased region" description="Basic and acidic residues" evidence="11">
    <location>
        <begin position="1274"/>
        <end position="1283"/>
    </location>
</feature>
<feature type="compositionally biased region" description="Polar residues" evidence="11">
    <location>
        <begin position="198"/>
        <end position="212"/>
    </location>
</feature>
<feature type="transmembrane region" description="Helical" evidence="12">
    <location>
        <begin position="1144"/>
        <end position="1170"/>
    </location>
</feature>
<feature type="region of interest" description="Disordered" evidence="11">
    <location>
        <begin position="1221"/>
        <end position="1245"/>
    </location>
</feature>
<dbReference type="InterPro" id="IPR029044">
    <property type="entry name" value="Nucleotide-diphossugar_trans"/>
</dbReference>
<evidence type="ECO:0000256" key="4">
    <source>
        <dbReference type="ARBA" id="ARBA00022676"/>
    </source>
</evidence>
<evidence type="ECO:0000256" key="2">
    <source>
        <dbReference type="ARBA" id="ARBA00012543"/>
    </source>
</evidence>
<feature type="compositionally biased region" description="Polar residues" evidence="11">
    <location>
        <begin position="28"/>
        <end position="49"/>
    </location>
</feature>
<evidence type="ECO:0000256" key="3">
    <source>
        <dbReference type="ARBA" id="ARBA00022475"/>
    </source>
</evidence>
<feature type="region of interest" description="Disordered" evidence="11">
    <location>
        <begin position="1258"/>
        <end position="1499"/>
    </location>
</feature>
<evidence type="ECO:0000256" key="12">
    <source>
        <dbReference type="SAM" id="Phobius"/>
    </source>
</evidence>
<keyword evidence="6 12" id="KW-0812">Transmembrane</keyword>
<feature type="compositionally biased region" description="Low complexity" evidence="11">
    <location>
        <begin position="1307"/>
        <end position="1318"/>
    </location>
</feature>
<feature type="compositionally biased region" description="Low complexity" evidence="11">
    <location>
        <begin position="1470"/>
        <end position="1485"/>
    </location>
</feature>
<protein>
    <recommendedName>
        <fullName evidence="2">chitin synthase</fullName>
        <ecNumber evidence="2">2.4.1.16</ecNumber>
    </recommendedName>
</protein>
<feature type="region of interest" description="Disordered" evidence="11">
    <location>
        <begin position="191"/>
        <end position="219"/>
    </location>
</feature>
<feature type="transmembrane region" description="Helical" evidence="12">
    <location>
        <begin position="1093"/>
        <end position="1111"/>
    </location>
</feature>
<feature type="transmembrane region" description="Helical" evidence="12">
    <location>
        <begin position="265"/>
        <end position="285"/>
    </location>
</feature>
<dbReference type="PANTHER" id="PTHR22914:SF16">
    <property type="entry name" value="CHITIN SYNTHASE 3"/>
    <property type="match status" value="1"/>
</dbReference>
<evidence type="ECO:0000256" key="10">
    <source>
        <dbReference type="ARBA" id="ARBA00048014"/>
    </source>
</evidence>
<keyword evidence="4" id="KW-0328">Glycosyltransferase</keyword>
<evidence type="ECO:0000313" key="15">
    <source>
        <dbReference type="Proteomes" id="UP000076738"/>
    </source>
</evidence>
<dbReference type="Pfam" id="PF03142">
    <property type="entry name" value="Chitin_synth_2"/>
    <property type="match status" value="1"/>
</dbReference>
<keyword evidence="9" id="KW-0325">Glycoprotein</keyword>
<dbReference type="OrthoDB" id="370884at2759"/>
<name>A0A167HDG4_CALVF</name>
<dbReference type="GO" id="GO:0005886">
    <property type="term" value="C:plasma membrane"/>
    <property type="evidence" value="ECO:0007669"/>
    <property type="project" value="UniProtKB-SubCell"/>
</dbReference>
<organism evidence="14 15">
    <name type="scientific">Calocera viscosa (strain TUFC12733)</name>
    <dbReference type="NCBI Taxonomy" id="1330018"/>
    <lineage>
        <taxon>Eukaryota</taxon>
        <taxon>Fungi</taxon>
        <taxon>Dikarya</taxon>
        <taxon>Basidiomycota</taxon>
        <taxon>Agaricomycotina</taxon>
        <taxon>Dacrymycetes</taxon>
        <taxon>Dacrymycetales</taxon>
        <taxon>Dacrymycetaceae</taxon>
        <taxon>Calocera</taxon>
    </lineage>
</organism>
<dbReference type="EC" id="2.4.1.16" evidence="2"/>
<evidence type="ECO:0000256" key="11">
    <source>
        <dbReference type="SAM" id="MobiDB-lite"/>
    </source>
</evidence>
<feature type="compositionally biased region" description="Low complexity" evidence="11">
    <location>
        <begin position="1441"/>
        <end position="1462"/>
    </location>
</feature>